<dbReference type="EnsemblPlants" id="AET2Gv20720200.2">
    <property type="protein sequence ID" value="AET2Gv20720200.2"/>
    <property type="gene ID" value="AET2Gv20720200"/>
</dbReference>
<feature type="region of interest" description="Disordered" evidence="1">
    <location>
        <begin position="1"/>
        <end position="21"/>
    </location>
</feature>
<keyword evidence="3" id="KW-1185">Reference proteome</keyword>
<evidence type="ECO:0000256" key="1">
    <source>
        <dbReference type="SAM" id="MobiDB-lite"/>
    </source>
</evidence>
<organism evidence="2 3">
    <name type="scientific">Aegilops tauschii subsp. strangulata</name>
    <name type="common">Goatgrass</name>
    <dbReference type="NCBI Taxonomy" id="200361"/>
    <lineage>
        <taxon>Eukaryota</taxon>
        <taxon>Viridiplantae</taxon>
        <taxon>Streptophyta</taxon>
        <taxon>Embryophyta</taxon>
        <taxon>Tracheophyta</taxon>
        <taxon>Spermatophyta</taxon>
        <taxon>Magnoliopsida</taxon>
        <taxon>Liliopsida</taxon>
        <taxon>Poales</taxon>
        <taxon>Poaceae</taxon>
        <taxon>BOP clade</taxon>
        <taxon>Pooideae</taxon>
        <taxon>Triticodae</taxon>
        <taxon>Triticeae</taxon>
        <taxon>Triticinae</taxon>
        <taxon>Aegilops</taxon>
    </lineage>
</organism>
<reference evidence="3" key="2">
    <citation type="journal article" date="2017" name="Nat. Plants">
        <title>The Aegilops tauschii genome reveals multiple impacts of transposons.</title>
        <authorList>
            <person name="Zhao G."/>
            <person name="Zou C."/>
            <person name="Li K."/>
            <person name="Wang K."/>
            <person name="Li T."/>
            <person name="Gao L."/>
            <person name="Zhang X."/>
            <person name="Wang H."/>
            <person name="Yang Z."/>
            <person name="Liu X."/>
            <person name="Jiang W."/>
            <person name="Mao L."/>
            <person name="Kong X."/>
            <person name="Jiao Y."/>
            <person name="Jia J."/>
        </authorList>
    </citation>
    <scope>NUCLEOTIDE SEQUENCE [LARGE SCALE GENOMIC DNA]</scope>
    <source>
        <strain evidence="3">cv. AL8/78</strain>
    </source>
</reference>
<proteinExistence type="predicted"/>
<evidence type="ECO:0000313" key="3">
    <source>
        <dbReference type="Proteomes" id="UP000015105"/>
    </source>
</evidence>
<dbReference type="Proteomes" id="UP000015105">
    <property type="component" value="Chromosome 2D"/>
</dbReference>
<reference evidence="3" key="1">
    <citation type="journal article" date="2014" name="Science">
        <title>Ancient hybridizations among the ancestral genomes of bread wheat.</title>
        <authorList>
            <consortium name="International Wheat Genome Sequencing Consortium,"/>
            <person name="Marcussen T."/>
            <person name="Sandve S.R."/>
            <person name="Heier L."/>
            <person name="Spannagl M."/>
            <person name="Pfeifer M."/>
            <person name="Jakobsen K.S."/>
            <person name="Wulff B.B."/>
            <person name="Steuernagel B."/>
            <person name="Mayer K.F."/>
            <person name="Olsen O.A."/>
        </authorList>
    </citation>
    <scope>NUCLEOTIDE SEQUENCE [LARGE SCALE GENOMIC DNA]</scope>
    <source>
        <strain evidence="3">cv. AL8/78</strain>
    </source>
</reference>
<accession>A0A453C359</accession>
<reference evidence="2" key="5">
    <citation type="journal article" date="2021" name="G3 (Bethesda)">
        <title>Aegilops tauschii genome assembly Aet v5.0 features greater sequence contiguity and improved annotation.</title>
        <authorList>
            <person name="Wang L."/>
            <person name="Zhu T."/>
            <person name="Rodriguez J.C."/>
            <person name="Deal K.R."/>
            <person name="Dubcovsky J."/>
            <person name="McGuire P.E."/>
            <person name="Lux T."/>
            <person name="Spannagl M."/>
            <person name="Mayer K.F.X."/>
            <person name="Baldrich P."/>
            <person name="Meyers B.C."/>
            <person name="Huo N."/>
            <person name="Gu Y.Q."/>
            <person name="Zhou H."/>
            <person name="Devos K.M."/>
            <person name="Bennetzen J.L."/>
            <person name="Unver T."/>
            <person name="Budak H."/>
            <person name="Gulick P.J."/>
            <person name="Galiba G."/>
            <person name="Kalapos B."/>
            <person name="Nelson D.R."/>
            <person name="Li P."/>
            <person name="You F.M."/>
            <person name="Luo M.C."/>
            <person name="Dvorak J."/>
        </authorList>
    </citation>
    <scope>NUCLEOTIDE SEQUENCE [LARGE SCALE GENOMIC DNA]</scope>
    <source>
        <strain evidence="2">cv. AL8/78</strain>
    </source>
</reference>
<dbReference type="AlphaFoldDB" id="A0A453C359"/>
<sequence>TPSRAERGPLRRRRRGHDELHTATGTAVQSLTVKNACNLICLIF</sequence>
<reference evidence="2" key="4">
    <citation type="submission" date="2019-03" db="UniProtKB">
        <authorList>
            <consortium name="EnsemblPlants"/>
        </authorList>
    </citation>
    <scope>IDENTIFICATION</scope>
</reference>
<evidence type="ECO:0000313" key="2">
    <source>
        <dbReference type="EnsemblPlants" id="AET2Gv20720200.2"/>
    </source>
</evidence>
<protein>
    <submittedName>
        <fullName evidence="2">Uncharacterized protein</fullName>
    </submittedName>
</protein>
<dbReference type="Gramene" id="AET2Gv20720200.2">
    <property type="protein sequence ID" value="AET2Gv20720200.2"/>
    <property type="gene ID" value="AET2Gv20720200"/>
</dbReference>
<reference evidence="2" key="3">
    <citation type="journal article" date="2017" name="Nature">
        <title>Genome sequence of the progenitor of the wheat D genome Aegilops tauschii.</title>
        <authorList>
            <person name="Luo M.C."/>
            <person name="Gu Y.Q."/>
            <person name="Puiu D."/>
            <person name="Wang H."/>
            <person name="Twardziok S.O."/>
            <person name="Deal K.R."/>
            <person name="Huo N."/>
            <person name="Zhu T."/>
            <person name="Wang L."/>
            <person name="Wang Y."/>
            <person name="McGuire P.E."/>
            <person name="Liu S."/>
            <person name="Long H."/>
            <person name="Ramasamy R.K."/>
            <person name="Rodriguez J.C."/>
            <person name="Van S.L."/>
            <person name="Yuan L."/>
            <person name="Wang Z."/>
            <person name="Xia Z."/>
            <person name="Xiao L."/>
            <person name="Anderson O.D."/>
            <person name="Ouyang S."/>
            <person name="Liang Y."/>
            <person name="Zimin A.V."/>
            <person name="Pertea G."/>
            <person name="Qi P."/>
            <person name="Bennetzen J.L."/>
            <person name="Dai X."/>
            <person name="Dawson M.W."/>
            <person name="Muller H.G."/>
            <person name="Kugler K."/>
            <person name="Rivarola-Duarte L."/>
            <person name="Spannagl M."/>
            <person name="Mayer K.F.X."/>
            <person name="Lu F.H."/>
            <person name="Bevan M.W."/>
            <person name="Leroy P."/>
            <person name="Li P."/>
            <person name="You F.M."/>
            <person name="Sun Q."/>
            <person name="Liu Z."/>
            <person name="Lyons E."/>
            <person name="Wicker T."/>
            <person name="Salzberg S.L."/>
            <person name="Devos K.M."/>
            <person name="Dvorak J."/>
        </authorList>
    </citation>
    <scope>NUCLEOTIDE SEQUENCE [LARGE SCALE GENOMIC DNA]</scope>
    <source>
        <strain evidence="2">cv. AL8/78</strain>
    </source>
</reference>
<name>A0A453C359_AEGTS</name>